<dbReference type="InterPro" id="IPR036249">
    <property type="entry name" value="Thioredoxin-like_sf"/>
</dbReference>
<feature type="domain" description="DUF4746" evidence="3">
    <location>
        <begin position="237"/>
        <end position="373"/>
    </location>
</feature>
<dbReference type="VEuPathDB" id="VectorBase:AGAMI1_013032"/>
<dbReference type="VEuPathDB" id="VectorBase:AGAP012275"/>
<dbReference type="PhylomeDB" id="Q7Q063"/>
<dbReference type="SUPFAM" id="SSF52833">
    <property type="entry name" value="Thioredoxin-like"/>
    <property type="match status" value="1"/>
</dbReference>
<dbReference type="Pfam" id="PF00085">
    <property type="entry name" value="Thioredoxin"/>
    <property type="match status" value="1"/>
</dbReference>
<dbReference type="HOGENOM" id="CLU_021815_0_0_1"/>
<dbReference type="Pfam" id="PF15928">
    <property type="entry name" value="DUF4746"/>
    <property type="match status" value="2"/>
</dbReference>
<dbReference type="eggNOG" id="KOG0907">
    <property type="taxonomic scope" value="Eukaryota"/>
</dbReference>
<accession>Q7Q063</accession>
<dbReference type="PANTHER" id="PTHR46135:SF3">
    <property type="entry name" value="NME_NM23 FAMILY MEMBER 8"/>
    <property type="match status" value="1"/>
</dbReference>
<evidence type="ECO:0000259" key="2">
    <source>
        <dbReference type="Pfam" id="PF00085"/>
    </source>
</evidence>
<reference evidence="4" key="2">
    <citation type="submission" date="2002-03" db="EMBL/GenBank/DDBJ databases">
        <authorList>
            <consortium name="The Anopheles Genome Sequencing Consortium"/>
        </authorList>
    </citation>
    <scope>NUCLEOTIDE SEQUENCE</scope>
    <source>
        <strain evidence="4">PEST</strain>
    </source>
</reference>
<reference evidence="4" key="3">
    <citation type="journal article" date="2004" name="Trends Parasitol.">
        <title>The Anopheles gambiae genome: an update.</title>
        <authorList>
            <person name="Mongin E."/>
            <person name="Louis C."/>
            <person name="Holt R.A."/>
            <person name="Birney E."/>
            <person name="Collins F.H."/>
        </authorList>
    </citation>
    <scope>NUCLEOTIDE SEQUENCE</scope>
    <source>
        <strain evidence="4">PEST</strain>
    </source>
</reference>
<dbReference type="InterPro" id="IPR013766">
    <property type="entry name" value="Thioredoxin_domain"/>
</dbReference>
<feature type="domain" description="DUF4746" evidence="3">
    <location>
        <begin position="400"/>
        <end position="526"/>
    </location>
</feature>
<feature type="compositionally biased region" description="Low complexity" evidence="1">
    <location>
        <begin position="319"/>
        <end position="332"/>
    </location>
</feature>
<feature type="compositionally biased region" description="Low complexity" evidence="1">
    <location>
        <begin position="546"/>
        <end position="559"/>
    </location>
</feature>
<reference evidence="4" key="4">
    <citation type="journal article" date="2007" name="Genome Biol.">
        <title>Update of the Anopheles gambiae PEST genome assembly.</title>
        <authorList>
            <person name="Sharakhova M.V."/>
            <person name="Hammond M.P."/>
            <person name="Lobo N.F."/>
            <person name="Krzywinski J."/>
            <person name="Unger M.F."/>
            <person name="Hillenmeyer M.E."/>
            <person name="Bruggner R.V."/>
            <person name="Birney E."/>
            <person name="Collins F.H."/>
        </authorList>
    </citation>
    <scope>NUCLEOTIDE SEQUENCE</scope>
    <source>
        <strain evidence="4">PEST</strain>
    </source>
</reference>
<dbReference type="PaxDb" id="7165-AGAP012275-PA"/>
<dbReference type="STRING" id="7165.Q7Q063"/>
<dbReference type="PANTHER" id="PTHR46135">
    <property type="entry name" value="NME/NM23 FAMILY MEMBER 8"/>
    <property type="match status" value="1"/>
</dbReference>
<feature type="region of interest" description="Disordered" evidence="1">
    <location>
        <begin position="524"/>
        <end position="607"/>
    </location>
</feature>
<dbReference type="Gene3D" id="3.40.30.10">
    <property type="entry name" value="Glutaredoxin"/>
    <property type="match status" value="1"/>
</dbReference>
<reference evidence="4" key="5">
    <citation type="submission" date="2011-05" db="EMBL/GenBank/DDBJ databases">
        <authorList>
            <consortium name="VectorBase"/>
        </authorList>
    </citation>
    <scope>NUCLEOTIDE SEQUENCE</scope>
    <source>
        <strain evidence="4">PEST</strain>
    </source>
</reference>
<reference evidence="4" key="1">
    <citation type="journal article" date="2002" name="Science">
        <title>The genome sequence of the malaria mosquito Anopheles gambiae.</title>
        <authorList>
            <person name="Holt R.A."/>
            <person name="Subramanian G.M."/>
            <person name="Halpern A."/>
            <person name="Sutton G.G."/>
            <person name="Charlab R."/>
            <person name="Nusskern D.R."/>
            <person name="Wincker P."/>
            <person name="Clark A.G."/>
            <person name="Ribeiro J.M."/>
            <person name="Wides R."/>
            <person name="Salzberg S.L."/>
            <person name="Loftus B."/>
            <person name="Yandell M."/>
            <person name="Majoros W.H."/>
            <person name="Rusch D.B."/>
            <person name="Lai Z."/>
            <person name="Kraft C.L."/>
            <person name="Abril J.F."/>
            <person name="Anthouard V."/>
            <person name="Arensburger P."/>
            <person name="Atkinson P.W."/>
            <person name="Baden H."/>
            <person name="de Berardinis V."/>
            <person name="Baldwin D."/>
            <person name="Benes V."/>
            <person name="Biedler J."/>
            <person name="Blass C."/>
            <person name="Bolanos R."/>
            <person name="Boscus D."/>
            <person name="Barnstead M."/>
            <person name="Cai S."/>
            <person name="Center A."/>
            <person name="Chaturverdi K."/>
            <person name="Christophides G.K."/>
            <person name="Chrystal M.A."/>
            <person name="Clamp M."/>
            <person name="Cravchik A."/>
            <person name="Curwen V."/>
            <person name="Dana A."/>
            <person name="Delcher A."/>
            <person name="Dew I."/>
            <person name="Evans C.A."/>
            <person name="Flanigan M."/>
            <person name="Grundschober-Freimoser A."/>
            <person name="Friedli L."/>
            <person name="Gu Z."/>
            <person name="Guan P."/>
            <person name="Guigo R."/>
            <person name="Hillenmeyer M.E."/>
            <person name="Hladun S.L."/>
            <person name="Hogan J.R."/>
            <person name="Hong Y.S."/>
            <person name="Hoover J."/>
            <person name="Jaillon O."/>
            <person name="Ke Z."/>
            <person name="Kodira C."/>
            <person name="Kokoza E."/>
            <person name="Koutsos A."/>
            <person name="Letunic I."/>
            <person name="Levitsky A."/>
            <person name="Liang Y."/>
            <person name="Lin J.J."/>
            <person name="Lobo N.F."/>
            <person name="Lopez J.R."/>
            <person name="Malek J.A."/>
            <person name="McIntosh T.C."/>
            <person name="Meister S."/>
            <person name="Miller J."/>
            <person name="Mobarry C."/>
            <person name="Mongin E."/>
            <person name="Murphy S.D."/>
            <person name="O'Brochta D.A."/>
            <person name="Pfannkoch C."/>
            <person name="Qi R."/>
            <person name="Regier M.A."/>
            <person name="Remington K."/>
            <person name="Shao H."/>
            <person name="Sharakhova M.V."/>
            <person name="Sitter C.D."/>
            <person name="Shetty J."/>
            <person name="Smith T.J."/>
            <person name="Strong R."/>
            <person name="Sun J."/>
            <person name="Thomasova D."/>
            <person name="Ton L.Q."/>
            <person name="Topalis P."/>
            <person name="Tu Z."/>
            <person name="Unger M.F."/>
            <person name="Walenz B."/>
            <person name="Wang A."/>
            <person name="Wang J."/>
            <person name="Wang M."/>
            <person name="Wang X."/>
            <person name="Woodford K.J."/>
            <person name="Wortman J.R."/>
            <person name="Wu M."/>
            <person name="Yao A."/>
            <person name="Zdobnov E.M."/>
            <person name="Zhang H."/>
            <person name="Zhao Q."/>
            <person name="Zhao S."/>
            <person name="Zhu S.C."/>
            <person name="Zhimulev I."/>
            <person name="Coluzzi M."/>
            <person name="della Torre A."/>
            <person name="Roth C.W."/>
            <person name="Louis C."/>
            <person name="Kalush F."/>
            <person name="Mural R.J."/>
            <person name="Myers E.W."/>
            <person name="Adams M.D."/>
            <person name="Smith H.O."/>
            <person name="Broder S."/>
            <person name="Gardner M.J."/>
            <person name="Fraser C.M."/>
            <person name="Birney E."/>
            <person name="Bork P."/>
            <person name="Brey P.T."/>
            <person name="Venter J.C."/>
            <person name="Weissenbach J."/>
            <person name="Kafatos F.C."/>
            <person name="Collins F.H."/>
            <person name="Hoffman S.L."/>
        </authorList>
    </citation>
    <scope>NUCLEOTIDE SEQUENCE [LARGE SCALE GENOMIC DNA]</scope>
    <source>
        <strain evidence="4">PEST</strain>
    </source>
</reference>
<dbReference type="CDD" id="cd02948">
    <property type="entry name" value="TRX_NDPK"/>
    <property type="match status" value="1"/>
</dbReference>
<dbReference type="InterPro" id="IPR017937">
    <property type="entry name" value="Thioredoxin_CS"/>
</dbReference>
<dbReference type="InterPro" id="IPR051766">
    <property type="entry name" value="TXND_domain-containing"/>
</dbReference>
<feature type="compositionally biased region" description="Gly residues" evidence="1">
    <location>
        <begin position="567"/>
        <end position="579"/>
    </location>
</feature>
<feature type="domain" description="Thioredoxin" evidence="2">
    <location>
        <begin position="13"/>
        <end position="108"/>
    </location>
</feature>
<dbReference type="InterPro" id="IPR031827">
    <property type="entry name" value="DUF4746"/>
</dbReference>
<feature type="region of interest" description="Disordered" evidence="1">
    <location>
        <begin position="319"/>
        <end position="339"/>
    </location>
</feature>
<dbReference type="EMBL" id="AAAB01008986">
    <property type="protein sequence ID" value="EAA00251.4"/>
    <property type="molecule type" value="Genomic_DNA"/>
</dbReference>
<name>Q7Q063_ANOGA</name>
<evidence type="ECO:0000259" key="3">
    <source>
        <dbReference type="Pfam" id="PF15928"/>
    </source>
</evidence>
<comment type="caution">
    <text evidence="4">The sequence shown here is derived from an EMBL/GenBank/DDBJ whole genome shotgun (WGS) entry which is preliminary data.</text>
</comment>
<dbReference type="AlphaFoldDB" id="Q7Q063"/>
<sequence length="607" mass="68200">MAKKGGVQQLQTEINTDDEFEKFLERDGLLVLDVYTEWCGPCVGMIGSLKKIKLELGGDNLQLAICKSDEIGALKRFRNKSEPTWLFASHGKIVNLMFGTNVPKLINLITEELDIELKCRAGELERTYYELWELTPEEQEREDVRQEREEEVARIEKEAAAKKRLDYITHVTDEIMGNIPDMGITLFMPHVHKDVFKKLHDHAEKHDLHMKEKRLVHLNPKMLEVLHFECENRLADDVFEQIYYKDIQAYVWKLTEGETRSPEEVIGAFVKIITEPVEVLDADGNVEKVIPRMIEPLEMLYSANDGTWKMVSKLPPQKSASSIATTNSSDSSQNVSKETFDEEACPRLIIPGVWTPTNRRANAALFYLLFRHVSNRKGFGLFNFTVHNVPVIFSIPSTRSTEHFLPPDPVPEPPHICMVFDAYKKRDVLEVAMNEKYKTQVMAFGYFSTGDPKTAELIAKTTERYTTKRPNVNDKLIMKVSKATSHAMLALTAMGPCYVSQNAVEGQEECAALFPPNYNFVEEENETGEVEKKKHKKKRRGKKSDTSVSSATDSAVSTTPSAEPGADGQGELGTIGEGSTGEEGETTSSSQNSPEKTGGDPEEGAPS</sequence>
<feature type="compositionally biased region" description="Basic residues" evidence="1">
    <location>
        <begin position="533"/>
        <end position="542"/>
    </location>
</feature>
<evidence type="ECO:0000256" key="1">
    <source>
        <dbReference type="SAM" id="MobiDB-lite"/>
    </source>
</evidence>
<organism evidence="4">
    <name type="scientific">Anopheles gambiae</name>
    <name type="common">African malaria mosquito</name>
    <dbReference type="NCBI Taxonomy" id="7165"/>
    <lineage>
        <taxon>Eukaryota</taxon>
        <taxon>Metazoa</taxon>
        <taxon>Ecdysozoa</taxon>
        <taxon>Arthropoda</taxon>
        <taxon>Hexapoda</taxon>
        <taxon>Insecta</taxon>
        <taxon>Pterygota</taxon>
        <taxon>Neoptera</taxon>
        <taxon>Endopterygota</taxon>
        <taxon>Diptera</taxon>
        <taxon>Nematocera</taxon>
        <taxon>Culicoidea</taxon>
        <taxon>Culicidae</taxon>
        <taxon>Anophelinae</taxon>
        <taxon>Anopheles</taxon>
    </lineage>
</organism>
<gene>
    <name evidence="4" type="ORF">AgaP_AGAP012275</name>
</gene>
<evidence type="ECO:0000313" key="4">
    <source>
        <dbReference type="EMBL" id="EAA00251.4"/>
    </source>
</evidence>
<proteinExistence type="predicted"/>
<protein>
    <submittedName>
        <fullName evidence="4">AGAP012275-PA</fullName>
    </submittedName>
</protein>
<dbReference type="PROSITE" id="PS00194">
    <property type="entry name" value="THIOREDOXIN_1"/>
    <property type="match status" value="1"/>
</dbReference>